<gene>
    <name evidence="1" type="ORF">AVEN_84819_1</name>
</gene>
<protein>
    <submittedName>
        <fullName evidence="1">Uncharacterized protein</fullName>
    </submittedName>
</protein>
<sequence length="123" mass="14956">MLSIERWPKNGRFSHEKIKFIAFLKNVLHEKINKEEFITGLYSFECVRYYFDELQRHEYAIVHVGQKLFPEDEELMTSLATHDDDKWDALMIAAYILKWIFDEKFREIDESYKFCTLIVLFTF</sequence>
<dbReference type="Proteomes" id="UP000499080">
    <property type="component" value="Unassembled WGS sequence"/>
</dbReference>
<comment type="caution">
    <text evidence="1">The sequence shown here is derived from an EMBL/GenBank/DDBJ whole genome shotgun (WGS) entry which is preliminary data.</text>
</comment>
<keyword evidence="2" id="KW-1185">Reference proteome</keyword>
<dbReference type="AlphaFoldDB" id="A0A4Y2IXR3"/>
<organism evidence="1 2">
    <name type="scientific">Araneus ventricosus</name>
    <name type="common">Orbweaver spider</name>
    <name type="synonym">Epeira ventricosa</name>
    <dbReference type="NCBI Taxonomy" id="182803"/>
    <lineage>
        <taxon>Eukaryota</taxon>
        <taxon>Metazoa</taxon>
        <taxon>Ecdysozoa</taxon>
        <taxon>Arthropoda</taxon>
        <taxon>Chelicerata</taxon>
        <taxon>Arachnida</taxon>
        <taxon>Araneae</taxon>
        <taxon>Araneomorphae</taxon>
        <taxon>Entelegynae</taxon>
        <taxon>Araneoidea</taxon>
        <taxon>Araneidae</taxon>
        <taxon>Araneus</taxon>
    </lineage>
</organism>
<name>A0A4Y2IXR3_ARAVE</name>
<accession>A0A4Y2IXR3</accession>
<proteinExistence type="predicted"/>
<dbReference type="EMBL" id="BGPR01003008">
    <property type="protein sequence ID" value="GBM82390.1"/>
    <property type="molecule type" value="Genomic_DNA"/>
</dbReference>
<evidence type="ECO:0000313" key="1">
    <source>
        <dbReference type="EMBL" id="GBM82390.1"/>
    </source>
</evidence>
<reference evidence="1 2" key="1">
    <citation type="journal article" date="2019" name="Sci. Rep.">
        <title>Orb-weaving spider Araneus ventricosus genome elucidates the spidroin gene catalogue.</title>
        <authorList>
            <person name="Kono N."/>
            <person name="Nakamura H."/>
            <person name="Ohtoshi R."/>
            <person name="Moran D.A.P."/>
            <person name="Shinohara A."/>
            <person name="Yoshida Y."/>
            <person name="Fujiwara M."/>
            <person name="Mori M."/>
            <person name="Tomita M."/>
            <person name="Arakawa K."/>
        </authorList>
    </citation>
    <scope>NUCLEOTIDE SEQUENCE [LARGE SCALE GENOMIC DNA]</scope>
</reference>
<evidence type="ECO:0000313" key="2">
    <source>
        <dbReference type="Proteomes" id="UP000499080"/>
    </source>
</evidence>